<accession>A0A2A2ZNI9</accession>
<dbReference type="AlphaFoldDB" id="A0A2A2ZNI9"/>
<dbReference type="SUPFAM" id="SSF47240">
    <property type="entry name" value="Ferritin-like"/>
    <property type="match status" value="1"/>
</dbReference>
<dbReference type="InterPro" id="IPR007814">
    <property type="entry name" value="PaaA_PaaC"/>
</dbReference>
<protein>
    <submittedName>
        <fullName evidence="1">Phenylacetate-CoA oxygenase subunit PaaA</fullName>
    </submittedName>
</protein>
<dbReference type="EMBL" id="NSFD01000004">
    <property type="protein sequence ID" value="PBA28062.1"/>
    <property type="molecule type" value="Genomic_DNA"/>
</dbReference>
<dbReference type="RefSeq" id="WP_033718932.1">
    <property type="nucleotide sequence ID" value="NZ_NSEY01000007.1"/>
</dbReference>
<dbReference type="InterPro" id="IPR052703">
    <property type="entry name" value="Aromatic_CoA_ox/epox"/>
</dbReference>
<dbReference type="FunFam" id="1.20.1260.10:FF:000010">
    <property type="entry name" value="1,2-phenylacetyl-CoA epoxidase subunit A"/>
    <property type="match status" value="1"/>
</dbReference>
<dbReference type="Pfam" id="PF05138">
    <property type="entry name" value="PaaA_PaaC"/>
    <property type="match status" value="1"/>
</dbReference>
<dbReference type="InterPro" id="IPR012347">
    <property type="entry name" value="Ferritin-like"/>
</dbReference>
<reference evidence="1 2" key="1">
    <citation type="submission" date="2017-08" db="EMBL/GenBank/DDBJ databases">
        <title>Phylogenetic analysis of Mycobacterium avium complex whole genomes.</title>
        <authorList>
            <person name="Caverly L.J."/>
            <person name="Spilker T."/>
            <person name="Lipuma J."/>
        </authorList>
    </citation>
    <scope>NUCLEOTIDE SEQUENCE [LARGE SCALE GENOMIC DNA]</scope>
    <source>
        <strain evidence="1 2">FLAC0165</strain>
    </source>
</reference>
<dbReference type="GO" id="GO:0097266">
    <property type="term" value="F:phenylacetyl-CoA 1,2-epoxidase activity"/>
    <property type="evidence" value="ECO:0007669"/>
    <property type="project" value="InterPro"/>
</dbReference>
<proteinExistence type="predicted"/>
<dbReference type="InterPro" id="IPR009078">
    <property type="entry name" value="Ferritin-like_SF"/>
</dbReference>
<name>A0A2A2ZNI9_MYCAV</name>
<dbReference type="PANTHER" id="PTHR30458:SF2">
    <property type="entry name" value="1,2-PHENYLACETYL-COA EPOXIDASE, SUBUNIT A"/>
    <property type="match status" value="1"/>
</dbReference>
<sequence>MTLNDTSRQAGPYDADALATEFDAIVADGLRVEPRDWMPEGYRQTLIRQIAQHAHSEIIGMQPEANWLTRAPSLRRKAILMAKVQDEAGHGLYLYSAAETLGADRADLTAKLIEGKQKYSSIFNYPTLSFADVGVIGWLVDGAAICNQVPLCRSSFGPYARAMIRVCKEESFHQRQGYELLATMMAGTHPQRAMVQDAVDRWWWPALMMFGPPDADSPHTEQSMAWGIKRHTNDELRQRFVDMTVPQAQVLGVTLPDPQLQWNEQRDSYDFGTPDWDEFMDVVKGHGPCNAERIAVRTDAHDQGAWVRAAATAFAAKVHAAPEQSR</sequence>
<gene>
    <name evidence="1" type="ORF">CKJ66_04345</name>
</gene>
<comment type="caution">
    <text evidence="1">The sequence shown here is derived from an EMBL/GenBank/DDBJ whole genome shotgun (WGS) entry which is preliminary data.</text>
</comment>
<dbReference type="GO" id="GO:0005829">
    <property type="term" value="C:cytosol"/>
    <property type="evidence" value="ECO:0007669"/>
    <property type="project" value="TreeGrafter"/>
</dbReference>
<dbReference type="NCBIfam" id="TIGR02156">
    <property type="entry name" value="PA_CoA_Oxy1"/>
    <property type="match status" value="1"/>
</dbReference>
<dbReference type="PANTHER" id="PTHR30458">
    <property type="entry name" value="PHENYLACETIC ACID DEGRADATION PROTEIN PAA"/>
    <property type="match status" value="1"/>
</dbReference>
<evidence type="ECO:0000313" key="1">
    <source>
        <dbReference type="EMBL" id="PBA28062.1"/>
    </source>
</evidence>
<dbReference type="Proteomes" id="UP000217768">
    <property type="component" value="Unassembled WGS sequence"/>
</dbReference>
<dbReference type="GO" id="GO:0010124">
    <property type="term" value="P:phenylacetate catabolic process"/>
    <property type="evidence" value="ECO:0007669"/>
    <property type="project" value="InterPro"/>
</dbReference>
<dbReference type="InterPro" id="IPR011881">
    <property type="entry name" value="PaaA"/>
</dbReference>
<organism evidence="1 2">
    <name type="scientific">Mycobacterium avium</name>
    <dbReference type="NCBI Taxonomy" id="1764"/>
    <lineage>
        <taxon>Bacteria</taxon>
        <taxon>Bacillati</taxon>
        <taxon>Actinomycetota</taxon>
        <taxon>Actinomycetes</taxon>
        <taxon>Mycobacteriales</taxon>
        <taxon>Mycobacteriaceae</taxon>
        <taxon>Mycobacterium</taxon>
        <taxon>Mycobacterium avium complex (MAC)</taxon>
    </lineage>
</organism>
<dbReference type="Gene3D" id="1.20.1260.10">
    <property type="match status" value="1"/>
</dbReference>
<evidence type="ECO:0000313" key="2">
    <source>
        <dbReference type="Proteomes" id="UP000217768"/>
    </source>
</evidence>